<reference evidence="2 3" key="1">
    <citation type="submission" date="2021-04" db="EMBL/GenBank/DDBJ databases">
        <title>Whole genome analysis of root endophytic bacterium Microbacterium paraoxydans ku-mp colonizing RP-bio226 rice variety.</title>
        <authorList>
            <person name="Ulaganathan K."/>
            <person name="Latha B."/>
        </authorList>
    </citation>
    <scope>NUCLEOTIDE SEQUENCE [LARGE SCALE GENOMIC DNA]</scope>
    <source>
        <strain evidence="3">ku-mp</strain>
    </source>
</reference>
<keyword evidence="3" id="KW-1185">Reference proteome</keyword>
<dbReference type="Proteomes" id="UP000678243">
    <property type="component" value="Unassembled WGS sequence"/>
</dbReference>
<keyword evidence="1" id="KW-1133">Transmembrane helix</keyword>
<keyword evidence="1" id="KW-0812">Transmembrane</keyword>
<evidence type="ECO:0000313" key="3">
    <source>
        <dbReference type="Proteomes" id="UP000678243"/>
    </source>
</evidence>
<protein>
    <submittedName>
        <fullName evidence="2">TadE family protein</fullName>
    </submittedName>
</protein>
<name>A0ABS5IQW1_9MICO</name>
<sequence length="144" mass="14980">MWDDRGSSSLEFISAGVIMLVPLLYLVIVLGVIQEQTLGVEAAARHAARVIATAPSAHEAAARGDAVLSSIASQYGIDEDTVRLTVTCRPHGDSCPSAGATVVVTVDTTARLPFVPAVLGLDRAASVPVEAVSAQKVSRQWSAE</sequence>
<dbReference type="EMBL" id="JAGTUK010000004">
    <property type="protein sequence ID" value="MBS0025355.1"/>
    <property type="molecule type" value="Genomic_DNA"/>
</dbReference>
<organism evidence="2 3">
    <name type="scientific">Microbacterium paraoxydans</name>
    <dbReference type="NCBI Taxonomy" id="199592"/>
    <lineage>
        <taxon>Bacteria</taxon>
        <taxon>Bacillati</taxon>
        <taxon>Actinomycetota</taxon>
        <taxon>Actinomycetes</taxon>
        <taxon>Micrococcales</taxon>
        <taxon>Microbacteriaceae</taxon>
        <taxon>Microbacterium</taxon>
    </lineage>
</organism>
<proteinExistence type="predicted"/>
<accession>A0ABS5IQW1</accession>
<evidence type="ECO:0000313" key="2">
    <source>
        <dbReference type="EMBL" id="MBS0025355.1"/>
    </source>
</evidence>
<dbReference type="RefSeq" id="WP_211545073.1">
    <property type="nucleotide sequence ID" value="NZ_JAGTUK010000004.1"/>
</dbReference>
<gene>
    <name evidence="2" type="ORF">KE274_14705</name>
</gene>
<keyword evidence="1" id="KW-0472">Membrane</keyword>
<comment type="caution">
    <text evidence="2">The sequence shown here is derived from an EMBL/GenBank/DDBJ whole genome shotgun (WGS) entry which is preliminary data.</text>
</comment>
<evidence type="ECO:0000256" key="1">
    <source>
        <dbReference type="SAM" id="Phobius"/>
    </source>
</evidence>
<feature type="transmembrane region" description="Helical" evidence="1">
    <location>
        <begin position="12"/>
        <end position="33"/>
    </location>
</feature>